<feature type="transmembrane region" description="Helical" evidence="17">
    <location>
        <begin position="29"/>
        <end position="47"/>
    </location>
</feature>
<keyword evidence="7 17" id="KW-0812">Transmembrane</keyword>
<evidence type="ECO:0000256" key="6">
    <source>
        <dbReference type="ARBA" id="ARBA00022475"/>
    </source>
</evidence>
<dbReference type="InterPro" id="IPR050968">
    <property type="entry name" value="Cytochrome_c_oxidase_bac_sub4"/>
</dbReference>
<accession>A0A366ETM1</accession>
<dbReference type="InterPro" id="IPR014210">
    <property type="entry name" value="Cyt_o_ubiqinol_oxidase_su4"/>
</dbReference>
<keyword evidence="9 17" id="KW-1133">Transmembrane helix</keyword>
<evidence type="ECO:0000256" key="5">
    <source>
        <dbReference type="ARBA" id="ARBA00022448"/>
    </source>
</evidence>
<evidence type="ECO:0000256" key="12">
    <source>
        <dbReference type="ARBA" id="ARBA00025694"/>
    </source>
</evidence>
<feature type="transmembrane region" description="Helical" evidence="17">
    <location>
        <begin position="53"/>
        <end position="78"/>
    </location>
</feature>
<evidence type="ECO:0000256" key="11">
    <source>
        <dbReference type="ARBA" id="ARBA00023136"/>
    </source>
</evidence>
<protein>
    <recommendedName>
        <fullName evidence="4">Cytochrome bo(3) ubiquinol oxidase subunit 4</fullName>
    </recommendedName>
    <alternativeName>
        <fullName evidence="16">Cytochrome o ubiquinol oxidase subunit 4</fullName>
    </alternativeName>
    <alternativeName>
        <fullName evidence="13">Oxidase bo(3) subunit 4</fullName>
    </alternativeName>
    <alternativeName>
        <fullName evidence="14">Ubiquinol oxidase polypeptide IV</fullName>
    </alternativeName>
    <alternativeName>
        <fullName evidence="15">Ubiquinol oxidase subunit 4</fullName>
    </alternativeName>
</protein>
<evidence type="ECO:0000256" key="9">
    <source>
        <dbReference type="ARBA" id="ARBA00022989"/>
    </source>
</evidence>
<evidence type="ECO:0000256" key="2">
    <source>
        <dbReference type="ARBA" id="ARBA00008079"/>
    </source>
</evidence>
<evidence type="ECO:0000313" key="19">
    <source>
        <dbReference type="Proteomes" id="UP000253529"/>
    </source>
</evidence>
<dbReference type="RefSeq" id="WP_113892007.1">
    <property type="nucleotide sequence ID" value="NZ_QNRK01000037.1"/>
</dbReference>
<dbReference type="PANTHER" id="PTHR36835:SF1">
    <property type="entry name" value="CYTOCHROME BO(3) UBIQUINOL OXIDASE SUBUNIT 4"/>
    <property type="match status" value="1"/>
</dbReference>
<dbReference type="GO" id="GO:0009486">
    <property type="term" value="F:cytochrome bo3 ubiquinol oxidase activity"/>
    <property type="evidence" value="ECO:0007669"/>
    <property type="project" value="InterPro"/>
</dbReference>
<dbReference type="AlphaFoldDB" id="A0A366ETM1"/>
<proteinExistence type="inferred from homology"/>
<evidence type="ECO:0000256" key="10">
    <source>
        <dbReference type="ARBA" id="ARBA00023002"/>
    </source>
</evidence>
<comment type="function">
    <text evidence="12">Cytochrome bo(3) ubiquinol terminal oxidase is the component of the aerobic respiratory chain of E.coli that predominates when cells are grown at high aeration. Has proton pump activity across the membrane in addition to electron transfer, pumping 2 protons/electron.</text>
</comment>
<keyword evidence="11 17" id="KW-0472">Membrane</keyword>
<keyword evidence="5" id="KW-0813">Transport</keyword>
<evidence type="ECO:0000256" key="15">
    <source>
        <dbReference type="ARBA" id="ARBA00031887"/>
    </source>
</evidence>
<keyword evidence="10" id="KW-0560">Oxidoreductase</keyword>
<dbReference type="PANTHER" id="PTHR36835">
    <property type="entry name" value="CYTOCHROME BO(3) UBIQUINOL OXIDASE SUBUNIT 4"/>
    <property type="match status" value="1"/>
</dbReference>
<comment type="caution">
    <text evidence="18">The sequence shown here is derived from an EMBL/GenBank/DDBJ whole genome shotgun (WGS) entry which is preliminary data.</text>
</comment>
<dbReference type="EMBL" id="QNRK01000037">
    <property type="protein sequence ID" value="RBP05040.1"/>
    <property type="molecule type" value="Genomic_DNA"/>
</dbReference>
<dbReference type="GO" id="GO:0005886">
    <property type="term" value="C:plasma membrane"/>
    <property type="evidence" value="ECO:0007669"/>
    <property type="project" value="UniProtKB-SubCell"/>
</dbReference>
<keyword evidence="8" id="KW-0249">Electron transport</keyword>
<reference evidence="18 19" key="1">
    <citation type="submission" date="2018-06" db="EMBL/GenBank/DDBJ databases">
        <title>Genomic Encyclopedia of Type Strains, Phase IV (KMG-IV): sequencing the most valuable type-strain genomes for metagenomic binning, comparative biology and taxonomic classification.</title>
        <authorList>
            <person name="Goeker M."/>
        </authorList>
    </citation>
    <scope>NUCLEOTIDE SEQUENCE [LARGE SCALE GENOMIC DNA]</scope>
    <source>
        <strain evidence="18 19">DSM 24875</strain>
    </source>
</reference>
<feature type="transmembrane region" description="Helical" evidence="17">
    <location>
        <begin position="90"/>
        <end position="112"/>
    </location>
</feature>
<keyword evidence="19" id="KW-1185">Reference proteome</keyword>
<dbReference type="InterPro" id="IPR005171">
    <property type="entry name" value="Cyt_c_oxidase_su4_prok"/>
</dbReference>
<keyword evidence="6" id="KW-1003">Cell membrane</keyword>
<evidence type="ECO:0000256" key="8">
    <source>
        <dbReference type="ARBA" id="ARBA00022982"/>
    </source>
</evidence>
<gene>
    <name evidence="18" type="ORF">DFR50_13725</name>
</gene>
<dbReference type="NCBIfam" id="TIGR02847">
    <property type="entry name" value="CyoD"/>
    <property type="match status" value="1"/>
</dbReference>
<sequence length="130" mass="13505">MSEHHGRDAAPGEGGDFGERSAVEAVRNYCIGLLLATLLTIASFWVASGTALLYGPGVLMGLAALAIAQMGVHLVFFLHITTGPDNTNNVLALAFGALIVGLVIAGSVWIMAHLDANMSLPGGMMDLRTQ</sequence>
<dbReference type="GO" id="GO:0015990">
    <property type="term" value="P:electron transport coupled proton transport"/>
    <property type="evidence" value="ECO:0007669"/>
    <property type="project" value="InterPro"/>
</dbReference>
<dbReference type="GO" id="GO:0019646">
    <property type="term" value="P:aerobic electron transport chain"/>
    <property type="evidence" value="ECO:0007669"/>
    <property type="project" value="TreeGrafter"/>
</dbReference>
<evidence type="ECO:0000256" key="13">
    <source>
        <dbReference type="ARBA" id="ARBA00030071"/>
    </source>
</evidence>
<evidence type="ECO:0000313" key="18">
    <source>
        <dbReference type="EMBL" id="RBP05040.1"/>
    </source>
</evidence>
<comment type="subunit">
    <text evidence="3">Heterooctamer of two A chains, two B chains, two C chains and two D chains.</text>
</comment>
<dbReference type="OrthoDB" id="2375888at2"/>
<evidence type="ECO:0000256" key="7">
    <source>
        <dbReference type="ARBA" id="ARBA00022692"/>
    </source>
</evidence>
<evidence type="ECO:0000256" key="1">
    <source>
        <dbReference type="ARBA" id="ARBA00004651"/>
    </source>
</evidence>
<dbReference type="GO" id="GO:0015078">
    <property type="term" value="F:proton transmembrane transporter activity"/>
    <property type="evidence" value="ECO:0007669"/>
    <property type="project" value="TreeGrafter"/>
</dbReference>
<organism evidence="18 19">
    <name type="scientific">Roseiarcus fermentans</name>
    <dbReference type="NCBI Taxonomy" id="1473586"/>
    <lineage>
        <taxon>Bacteria</taxon>
        <taxon>Pseudomonadati</taxon>
        <taxon>Pseudomonadota</taxon>
        <taxon>Alphaproteobacteria</taxon>
        <taxon>Hyphomicrobiales</taxon>
        <taxon>Roseiarcaceae</taxon>
        <taxon>Roseiarcus</taxon>
    </lineage>
</organism>
<comment type="subcellular location">
    <subcellularLocation>
        <location evidence="1">Cell membrane</location>
        <topology evidence="1">Multi-pass membrane protein</topology>
    </subcellularLocation>
</comment>
<dbReference type="Pfam" id="PF03626">
    <property type="entry name" value="COX4_pro"/>
    <property type="match status" value="1"/>
</dbReference>
<evidence type="ECO:0000256" key="16">
    <source>
        <dbReference type="ARBA" id="ARBA00032185"/>
    </source>
</evidence>
<dbReference type="GO" id="GO:0009319">
    <property type="term" value="C:cytochrome o ubiquinol oxidase complex"/>
    <property type="evidence" value="ECO:0007669"/>
    <property type="project" value="TreeGrafter"/>
</dbReference>
<comment type="similarity">
    <text evidence="2">Belongs to the cytochrome c oxidase bacterial subunit 4 family.</text>
</comment>
<evidence type="ECO:0000256" key="3">
    <source>
        <dbReference type="ARBA" id="ARBA00011700"/>
    </source>
</evidence>
<evidence type="ECO:0000256" key="17">
    <source>
        <dbReference type="SAM" id="Phobius"/>
    </source>
</evidence>
<evidence type="ECO:0000256" key="14">
    <source>
        <dbReference type="ARBA" id="ARBA00030211"/>
    </source>
</evidence>
<dbReference type="Proteomes" id="UP000253529">
    <property type="component" value="Unassembled WGS sequence"/>
</dbReference>
<evidence type="ECO:0000256" key="4">
    <source>
        <dbReference type="ARBA" id="ARBA00014689"/>
    </source>
</evidence>
<name>A0A366ETM1_9HYPH</name>